<dbReference type="STRING" id="745277.Rahaq2_2698"/>
<dbReference type="PRINTS" id="PR00344">
    <property type="entry name" value="BCTRLSENSOR"/>
</dbReference>
<keyword evidence="3 4" id="KW-0597">Phosphoprotein</keyword>
<dbReference type="SMART" id="SM00387">
    <property type="entry name" value="HATPase_c"/>
    <property type="match status" value="1"/>
</dbReference>
<evidence type="ECO:0000313" key="9">
    <source>
        <dbReference type="Proteomes" id="UP000009010"/>
    </source>
</evidence>
<dbReference type="Pfam" id="PF00512">
    <property type="entry name" value="HisKA"/>
    <property type="match status" value="1"/>
</dbReference>
<dbReference type="GO" id="GO:0000155">
    <property type="term" value="F:phosphorelay sensor kinase activity"/>
    <property type="evidence" value="ECO:0007669"/>
    <property type="project" value="InterPro"/>
</dbReference>
<dbReference type="SUPFAM" id="SSF47384">
    <property type="entry name" value="Homodimeric domain of signal transducing histidine kinase"/>
    <property type="match status" value="1"/>
</dbReference>
<feature type="domain" description="Response regulatory" evidence="7">
    <location>
        <begin position="688"/>
        <end position="801"/>
    </location>
</feature>
<dbReference type="EC" id="2.7.13.3" evidence="2"/>
<gene>
    <name evidence="8" type="ordered locus">Rahaq2_2698</name>
</gene>
<dbReference type="Pfam" id="PF02518">
    <property type="entry name" value="HATPase_c"/>
    <property type="match status" value="1"/>
</dbReference>
<keyword evidence="9" id="KW-1185">Reference proteome</keyword>
<feature type="transmembrane region" description="Helical" evidence="5">
    <location>
        <begin position="290"/>
        <end position="308"/>
    </location>
</feature>
<name>H2IRN8_RAHAC</name>
<keyword evidence="8" id="KW-0418">Kinase</keyword>
<reference evidence="9" key="2">
    <citation type="submission" date="2012-01" db="EMBL/GenBank/DDBJ databases">
        <title>Complete sequence of chromosome of Rahnella aquatilis CIP 78.65.</title>
        <authorList>
            <person name="Lucas S."/>
            <person name="Han J."/>
            <person name="Lapidus A."/>
            <person name="Cheng J.-F."/>
            <person name="Goodwin L."/>
            <person name="Pitluck S."/>
            <person name="Peters L."/>
            <person name="Ovchinnikova G."/>
            <person name="Held B."/>
            <person name="Detter J.C."/>
            <person name="Han C."/>
            <person name="Tapia R."/>
            <person name="Land M."/>
            <person name="Hauser L."/>
            <person name="Kyrpides N."/>
            <person name="Ivanova N."/>
            <person name="Pagani I."/>
            <person name="Sobecky P."/>
            <person name="Martinez R."/>
            <person name="Woyke T."/>
        </authorList>
    </citation>
    <scope>NUCLEOTIDE SEQUENCE [LARGE SCALE GENOMIC DNA]</scope>
    <source>
        <strain evidence="9">ATCC 33071 / DSM 4594 / JCM 1683 / NBRC 105701 / NCIMB 13365 / CIP 78.65</strain>
    </source>
</reference>
<comment type="catalytic activity">
    <reaction evidence="1">
        <text>ATP + protein L-histidine = ADP + protein N-phospho-L-histidine.</text>
        <dbReference type="EC" id="2.7.13.3"/>
    </reaction>
</comment>
<feature type="domain" description="Histidine kinase" evidence="6">
    <location>
        <begin position="447"/>
        <end position="665"/>
    </location>
</feature>
<evidence type="ECO:0000256" key="3">
    <source>
        <dbReference type="ARBA" id="ARBA00022553"/>
    </source>
</evidence>
<feature type="transmembrane region" description="Helical" evidence="5">
    <location>
        <begin position="345"/>
        <end position="364"/>
    </location>
</feature>
<dbReference type="PANTHER" id="PTHR43547">
    <property type="entry name" value="TWO-COMPONENT HISTIDINE KINASE"/>
    <property type="match status" value="1"/>
</dbReference>
<feature type="transmembrane region" description="Helical" evidence="5">
    <location>
        <begin position="259"/>
        <end position="278"/>
    </location>
</feature>
<dbReference type="PANTHER" id="PTHR43547:SF2">
    <property type="entry name" value="HYBRID SIGNAL TRANSDUCTION HISTIDINE KINASE C"/>
    <property type="match status" value="1"/>
</dbReference>
<dbReference type="Proteomes" id="UP000009010">
    <property type="component" value="Chromosome"/>
</dbReference>
<dbReference type="InterPro" id="IPR005467">
    <property type="entry name" value="His_kinase_dom"/>
</dbReference>
<dbReference type="InterPro" id="IPR011622">
    <property type="entry name" value="7TMR_DISM_rcpt_extracell_dom2"/>
</dbReference>
<dbReference type="Pfam" id="PF00072">
    <property type="entry name" value="Response_reg"/>
    <property type="match status" value="1"/>
</dbReference>
<dbReference type="InterPro" id="IPR036097">
    <property type="entry name" value="HisK_dim/P_sf"/>
</dbReference>
<evidence type="ECO:0000256" key="1">
    <source>
        <dbReference type="ARBA" id="ARBA00000085"/>
    </source>
</evidence>
<feature type="transmembrane region" description="Helical" evidence="5">
    <location>
        <begin position="379"/>
        <end position="399"/>
    </location>
</feature>
<dbReference type="Gene3D" id="3.40.50.2300">
    <property type="match status" value="1"/>
</dbReference>
<evidence type="ECO:0000259" key="7">
    <source>
        <dbReference type="PROSITE" id="PS50110"/>
    </source>
</evidence>
<dbReference type="Gene3D" id="2.60.40.2380">
    <property type="match status" value="1"/>
</dbReference>
<keyword evidence="5" id="KW-0472">Membrane</keyword>
<dbReference type="PATRIC" id="fig|745277.3.peg.2593"/>
<dbReference type="PROSITE" id="PS50109">
    <property type="entry name" value="HIS_KIN"/>
    <property type="match status" value="1"/>
</dbReference>
<dbReference type="SMART" id="SM00388">
    <property type="entry name" value="HisKA"/>
    <property type="match status" value="1"/>
</dbReference>
<dbReference type="InterPro" id="IPR003594">
    <property type="entry name" value="HATPase_dom"/>
</dbReference>
<dbReference type="CDD" id="cd17536">
    <property type="entry name" value="REC_YesN-like"/>
    <property type="match status" value="1"/>
</dbReference>
<dbReference type="eggNOG" id="COG2205">
    <property type="taxonomic scope" value="Bacteria"/>
</dbReference>
<proteinExistence type="predicted"/>
<accession>H2IRN8</accession>
<dbReference type="HOGENOM" id="CLU_000445_105_2_6"/>
<organism evidence="8 9">
    <name type="scientific">Rahnella aquatilis (strain ATCC 33071 / DSM 4594 / JCM 1683 / NBRC 105701 / NCIMB 13365 / CIP 78.65)</name>
    <dbReference type="NCBI Taxonomy" id="745277"/>
    <lineage>
        <taxon>Bacteria</taxon>
        <taxon>Pseudomonadati</taxon>
        <taxon>Pseudomonadota</taxon>
        <taxon>Gammaproteobacteria</taxon>
        <taxon>Enterobacterales</taxon>
        <taxon>Yersiniaceae</taxon>
        <taxon>Rahnella</taxon>
    </lineage>
</organism>
<feature type="modified residue" description="4-aspartylphosphate" evidence="4">
    <location>
        <position position="737"/>
    </location>
</feature>
<evidence type="ECO:0000256" key="5">
    <source>
        <dbReference type="SAM" id="Phobius"/>
    </source>
</evidence>
<evidence type="ECO:0000313" key="8">
    <source>
        <dbReference type="EMBL" id="AEX52539.1"/>
    </source>
</evidence>
<dbReference type="Gene3D" id="1.10.287.130">
    <property type="match status" value="1"/>
</dbReference>
<dbReference type="Gene3D" id="3.30.565.10">
    <property type="entry name" value="Histidine kinase-like ATPase, C-terminal domain"/>
    <property type="match status" value="1"/>
</dbReference>
<dbReference type="Pfam" id="PF07696">
    <property type="entry name" value="7TMR-DISMED2"/>
    <property type="match status" value="1"/>
</dbReference>
<keyword evidence="5" id="KW-0812">Transmembrane</keyword>
<dbReference type="InterPro" id="IPR011006">
    <property type="entry name" value="CheY-like_superfamily"/>
</dbReference>
<dbReference type="InterPro" id="IPR001789">
    <property type="entry name" value="Sig_transdc_resp-reg_receiver"/>
</dbReference>
<sequence>MKGLFLDQFCGEHMPKIATAFIFITMMWIFPSQNTFAFDDVCSIDSGHVEPTTTIFEDKSGILTLDNIINKHSTEFYPLSKSNLMLHYSRSAYWLNIQIQNKIFFNCTRWLSVGSPRIENIQVYYINNGQWKELKAGPDFLLQQWSIATTQPIFPLELIGSSQISVFVRIAGDLSLVVKPELWSSGQFIESQQESNVFGGLVAGAVLVISLITIGVGLLTRSLLLLSQSLALLSYLIITALLNGYLIFLPGMLSSFRVILTSTMVVSFALTMMYLWFLLKVQYSTWYVKLCYYCIVALYFACNIWSLIVDSTQGRELSFLVLRLIYPVVALTVIVGIKKKIHLSWMAWVMIILLAIQFVLRYMLHLENTPWRTSQDIRGLFSIGPGTIILLLTLSLTIIETRKRHLKAEKLLAEQRLLEHNKLEDLVQIRTKQLQESLNERNVLLAHISHDLRSPLVAIIDSLTMLGTKENHSVLNSIKFHANYQLDLIKELVEFSKNNLKTIELNPSVEFFNAFCLQLEIEGKFLATRRKNHFSSQISQTLPTVVIADYTRLRQVVVNLLDNAAKYTEEGDILLSIECNYIDESCVEVKFSVKDSGPGISSDDTDKMMQPYTRGDNVQSTIGSGLGLSIVKQLLENMNSALHIEHNSEQRGITCWFDVQLMISDESQIESCINESHIPFLIDCDKYSLLIVDDAENSLENLYDFILGYGFNVVTAKNGLEACNILSKEKIDIIITDLKMPVMNGLSLLRYVKSSQPDIKIILLTAQPYESKLDLTGYYFDSVLLKPVGGDILLKTILKVISDANSYNVIH</sequence>
<dbReference type="KEGG" id="raq:Rahaq2_2698"/>
<reference evidence="8 9" key="1">
    <citation type="journal article" date="2012" name="J. Bacteriol.">
        <title>Complete Genome Sequence of Rahnella aquatilis CIP 78.65.</title>
        <authorList>
            <person name="Martinez R.J."/>
            <person name="Bruce D."/>
            <person name="Detter C."/>
            <person name="Goodwin L.A."/>
            <person name="Han J."/>
            <person name="Han C.S."/>
            <person name="Held B."/>
            <person name="Land M.L."/>
            <person name="Mikhailova N."/>
            <person name="Nolan M."/>
            <person name="Pennacchio L."/>
            <person name="Pitluck S."/>
            <person name="Tapia R."/>
            <person name="Woyke T."/>
            <person name="Sobecky P.A."/>
        </authorList>
    </citation>
    <scope>NUCLEOTIDE SEQUENCE [LARGE SCALE GENOMIC DNA]</scope>
    <source>
        <strain evidence="9">ATCC 33071 / DSM 4594 / JCM 1683 / NBRC 105701 / NCIMB 13365 / CIP 78.65</strain>
    </source>
</reference>
<dbReference type="SUPFAM" id="SSF52172">
    <property type="entry name" value="CheY-like"/>
    <property type="match status" value="1"/>
</dbReference>
<evidence type="ECO:0000256" key="2">
    <source>
        <dbReference type="ARBA" id="ARBA00012438"/>
    </source>
</evidence>
<keyword evidence="5" id="KW-1133">Transmembrane helix</keyword>
<dbReference type="CDD" id="cd00082">
    <property type="entry name" value="HisKA"/>
    <property type="match status" value="1"/>
</dbReference>
<evidence type="ECO:0000259" key="6">
    <source>
        <dbReference type="PROSITE" id="PS50109"/>
    </source>
</evidence>
<dbReference type="SUPFAM" id="SSF55874">
    <property type="entry name" value="ATPase domain of HSP90 chaperone/DNA topoisomerase II/histidine kinase"/>
    <property type="match status" value="1"/>
</dbReference>
<dbReference type="InterPro" id="IPR036890">
    <property type="entry name" value="HATPase_C_sf"/>
</dbReference>
<dbReference type="EMBL" id="CP003244">
    <property type="protein sequence ID" value="AEX52539.1"/>
    <property type="molecule type" value="Genomic_DNA"/>
</dbReference>
<dbReference type="InterPro" id="IPR003661">
    <property type="entry name" value="HisK_dim/P_dom"/>
</dbReference>
<keyword evidence="8" id="KW-0808">Transferase</keyword>
<dbReference type="AlphaFoldDB" id="H2IRN8"/>
<feature type="transmembrane region" description="Helical" evidence="5">
    <location>
        <begin position="197"/>
        <end position="220"/>
    </location>
</feature>
<feature type="transmembrane region" description="Helical" evidence="5">
    <location>
        <begin position="320"/>
        <end position="338"/>
    </location>
</feature>
<evidence type="ECO:0000256" key="4">
    <source>
        <dbReference type="PROSITE-ProRule" id="PRU00169"/>
    </source>
</evidence>
<dbReference type="SMART" id="SM00448">
    <property type="entry name" value="REC"/>
    <property type="match status" value="1"/>
</dbReference>
<protein>
    <recommendedName>
        <fullName evidence="2">histidine kinase</fullName>
        <ecNumber evidence="2">2.7.13.3</ecNumber>
    </recommendedName>
</protein>
<feature type="transmembrane region" description="Helical" evidence="5">
    <location>
        <begin position="232"/>
        <end position="253"/>
    </location>
</feature>
<dbReference type="InterPro" id="IPR004358">
    <property type="entry name" value="Sig_transdc_His_kin-like_C"/>
</dbReference>
<dbReference type="PROSITE" id="PS50110">
    <property type="entry name" value="RESPONSE_REGULATORY"/>
    <property type="match status" value="1"/>
</dbReference>